<feature type="region of interest" description="Disordered" evidence="4">
    <location>
        <begin position="63"/>
        <end position="89"/>
    </location>
</feature>
<dbReference type="GO" id="GO:0000398">
    <property type="term" value="P:mRNA splicing, via spliceosome"/>
    <property type="evidence" value="ECO:0007669"/>
    <property type="project" value="InterPro"/>
</dbReference>
<dbReference type="PANTHER" id="PTHR15818:SF2">
    <property type="entry name" value="G-PATCH DOMAIN AND KOW MOTIFS-CONTAINING PROTEIN"/>
    <property type="match status" value="1"/>
</dbReference>
<reference evidence="6" key="1">
    <citation type="submission" date="2021-03" db="EMBL/GenBank/DDBJ databases">
        <title>Evolutionary innovations through gain and loss of genes in the ectomycorrhizal Boletales.</title>
        <authorList>
            <person name="Wu G."/>
            <person name="Miyauchi S."/>
            <person name="Morin E."/>
            <person name="Yang Z.-L."/>
            <person name="Xu J."/>
            <person name="Martin F.M."/>
        </authorList>
    </citation>
    <scope>NUCLEOTIDE SEQUENCE</scope>
    <source>
        <strain evidence="6">BR01</strain>
    </source>
</reference>
<accession>A0A8I3AAN1</accession>
<dbReference type="EMBL" id="JAGFBS010000007">
    <property type="protein sequence ID" value="KAG6378278.1"/>
    <property type="molecule type" value="Genomic_DNA"/>
</dbReference>
<evidence type="ECO:0000256" key="2">
    <source>
        <dbReference type="ARBA" id="ARBA00008576"/>
    </source>
</evidence>
<dbReference type="Pfam" id="PF12656">
    <property type="entry name" value="G-patch_2"/>
    <property type="match status" value="1"/>
</dbReference>
<keyword evidence="7" id="KW-1185">Reference proteome</keyword>
<keyword evidence="3" id="KW-0539">Nucleus</keyword>
<comment type="similarity">
    <text evidence="2">Belongs to the SPP2 family.</text>
</comment>
<dbReference type="Proteomes" id="UP000683000">
    <property type="component" value="Unassembled WGS sequence"/>
</dbReference>
<dbReference type="PANTHER" id="PTHR15818">
    <property type="entry name" value="G PATCH AND KOW-CONTAINING"/>
    <property type="match status" value="1"/>
</dbReference>
<comment type="caution">
    <text evidence="6">The sequence shown here is derived from an EMBL/GenBank/DDBJ whole genome shotgun (WGS) entry which is preliminary data.</text>
</comment>
<dbReference type="InterPro" id="IPR045166">
    <property type="entry name" value="Spp2-like"/>
</dbReference>
<sequence length="89" mass="9915">MQDVQELPDVATADDYERVPMSAYEVAMLRGAGWTEGTVAPKSDKNGLTELYLPQARPVLGIELEDDGGGKKKPKGPDMYYNPCRRQRE</sequence>
<organism evidence="6 7">
    <name type="scientific">Boletus reticuloceps</name>
    <dbReference type="NCBI Taxonomy" id="495285"/>
    <lineage>
        <taxon>Eukaryota</taxon>
        <taxon>Fungi</taxon>
        <taxon>Dikarya</taxon>
        <taxon>Basidiomycota</taxon>
        <taxon>Agaricomycotina</taxon>
        <taxon>Agaricomycetes</taxon>
        <taxon>Agaricomycetidae</taxon>
        <taxon>Boletales</taxon>
        <taxon>Boletineae</taxon>
        <taxon>Boletaceae</taxon>
        <taxon>Boletoideae</taxon>
        <taxon>Boletus</taxon>
    </lineage>
</organism>
<gene>
    <name evidence="6" type="ORF">JVT61DRAFT_13992</name>
</gene>
<evidence type="ECO:0000256" key="3">
    <source>
        <dbReference type="ARBA" id="ARBA00023242"/>
    </source>
</evidence>
<feature type="domain" description="Spp2/MOS2 G-patch" evidence="5">
    <location>
        <begin position="8"/>
        <end position="58"/>
    </location>
</feature>
<evidence type="ECO:0000256" key="4">
    <source>
        <dbReference type="SAM" id="MobiDB-lite"/>
    </source>
</evidence>
<name>A0A8I3AAN1_9AGAM</name>
<protein>
    <recommendedName>
        <fullName evidence="5">Spp2/MOS2 G-patch domain-containing protein</fullName>
    </recommendedName>
</protein>
<dbReference type="GO" id="GO:0005681">
    <property type="term" value="C:spliceosomal complex"/>
    <property type="evidence" value="ECO:0007669"/>
    <property type="project" value="TreeGrafter"/>
</dbReference>
<comment type="subcellular location">
    <subcellularLocation>
        <location evidence="1">Nucleus</location>
    </subcellularLocation>
</comment>
<evidence type="ECO:0000313" key="6">
    <source>
        <dbReference type="EMBL" id="KAG6378278.1"/>
    </source>
</evidence>
<evidence type="ECO:0000313" key="7">
    <source>
        <dbReference type="Proteomes" id="UP000683000"/>
    </source>
</evidence>
<evidence type="ECO:0000256" key="1">
    <source>
        <dbReference type="ARBA" id="ARBA00004123"/>
    </source>
</evidence>
<dbReference type="AlphaFoldDB" id="A0A8I3AAN1"/>
<dbReference type="OrthoDB" id="5577072at2759"/>
<evidence type="ECO:0000259" key="5">
    <source>
        <dbReference type="Pfam" id="PF12656"/>
    </source>
</evidence>
<dbReference type="InterPro" id="IPR026822">
    <property type="entry name" value="Spp2/MOS2_G-patch"/>
</dbReference>
<proteinExistence type="inferred from homology"/>